<evidence type="ECO:0000313" key="3">
    <source>
        <dbReference type="Proteomes" id="UP000706151"/>
    </source>
</evidence>
<feature type="region of interest" description="Disordered" evidence="1">
    <location>
        <begin position="48"/>
        <end position="98"/>
    </location>
</feature>
<reference evidence="2 3" key="1">
    <citation type="submission" date="2020-10" db="EMBL/GenBank/DDBJ databases">
        <title>Connecting structure to function with the recovery of over 1000 high-quality activated sludge metagenome-assembled genomes encoding full-length rRNA genes using long-read sequencing.</title>
        <authorList>
            <person name="Singleton C.M."/>
            <person name="Petriglieri F."/>
            <person name="Kristensen J.M."/>
            <person name="Kirkegaard R.H."/>
            <person name="Michaelsen T.Y."/>
            <person name="Andersen M.H."/>
            <person name="Karst S.M."/>
            <person name="Dueholm M.S."/>
            <person name="Nielsen P.H."/>
            <person name="Albertsen M."/>
        </authorList>
    </citation>
    <scope>NUCLEOTIDE SEQUENCE [LARGE SCALE GENOMIC DNA]</scope>
    <source>
        <strain evidence="2">Fred_18-Q3-R57-64_BAT3C.720</strain>
    </source>
</reference>
<organism evidence="2 3">
    <name type="scientific">Candidatus Accumulibacter affinis</name>
    <dbReference type="NCBI Taxonomy" id="2954384"/>
    <lineage>
        <taxon>Bacteria</taxon>
        <taxon>Pseudomonadati</taxon>
        <taxon>Pseudomonadota</taxon>
        <taxon>Betaproteobacteria</taxon>
        <taxon>Candidatus Accumulibacter</taxon>
    </lineage>
</organism>
<evidence type="ECO:0008006" key="4">
    <source>
        <dbReference type="Google" id="ProtNLM"/>
    </source>
</evidence>
<proteinExistence type="predicted"/>
<dbReference type="EMBL" id="JADJOT010000003">
    <property type="protein sequence ID" value="MBK7953307.1"/>
    <property type="molecule type" value="Genomic_DNA"/>
</dbReference>
<gene>
    <name evidence="2" type="ORF">IPK02_04655</name>
</gene>
<feature type="compositionally biased region" description="Basic residues" evidence="1">
    <location>
        <begin position="55"/>
        <end position="73"/>
    </location>
</feature>
<comment type="caution">
    <text evidence="2">The sequence shown here is derived from an EMBL/GenBank/DDBJ whole genome shotgun (WGS) entry which is preliminary data.</text>
</comment>
<dbReference type="AlphaFoldDB" id="A0A935W2R7"/>
<dbReference type="Proteomes" id="UP000706151">
    <property type="component" value="Unassembled WGS sequence"/>
</dbReference>
<accession>A0A935W2R7</accession>
<protein>
    <recommendedName>
        <fullName evidence="4">DUF4124 domain-containing protein</fullName>
    </recommendedName>
</protein>
<evidence type="ECO:0000313" key="2">
    <source>
        <dbReference type="EMBL" id="MBK7953307.1"/>
    </source>
</evidence>
<name>A0A935W2R7_9PROT</name>
<sequence length="125" mass="14266">MHKELLLLVLLALAAASWGASFYKWVDEKASPISRNCHLLEGAQEVQKQVNSPALRRRQTIRRPRTGRKRKRSFAGARSTVQRRPGSRRRRESAAKHFQDRCMVARRSLRDIENASAVSTTNDKG</sequence>
<evidence type="ECO:0000256" key="1">
    <source>
        <dbReference type="SAM" id="MobiDB-lite"/>
    </source>
</evidence>